<proteinExistence type="predicted"/>
<dbReference type="InterPro" id="IPR036291">
    <property type="entry name" value="NAD(P)-bd_dom_sf"/>
</dbReference>
<dbReference type="SUPFAM" id="SSF55347">
    <property type="entry name" value="Glyceraldehyde-3-phosphate dehydrogenase-like, C-terminal domain"/>
    <property type="match status" value="1"/>
</dbReference>
<dbReference type="SUPFAM" id="SSF51735">
    <property type="entry name" value="NAD(P)-binding Rossmann-fold domains"/>
    <property type="match status" value="1"/>
</dbReference>
<evidence type="ECO:0000259" key="1">
    <source>
        <dbReference type="Pfam" id="PF01408"/>
    </source>
</evidence>
<dbReference type="AlphaFoldDB" id="A0A1F5YIK2"/>
<dbReference type="Proteomes" id="UP000176992">
    <property type="component" value="Unassembled WGS sequence"/>
</dbReference>
<dbReference type="GO" id="GO:0000166">
    <property type="term" value="F:nucleotide binding"/>
    <property type="evidence" value="ECO:0007669"/>
    <property type="project" value="InterPro"/>
</dbReference>
<dbReference type="Gene3D" id="3.40.50.720">
    <property type="entry name" value="NAD(P)-binding Rossmann-like Domain"/>
    <property type="match status" value="1"/>
</dbReference>
<organism evidence="3 4">
    <name type="scientific">Candidatus Glassbacteria bacterium GWA2_58_10</name>
    <dbReference type="NCBI Taxonomy" id="1817865"/>
    <lineage>
        <taxon>Bacteria</taxon>
        <taxon>Candidatus Glassiibacteriota</taxon>
    </lineage>
</organism>
<protein>
    <submittedName>
        <fullName evidence="3">Oxidoreductase</fullName>
    </submittedName>
</protein>
<sequence>MDRKVSRRSFLHQASAGALGLTLLSRSRGAAAPSDRITVAHIGLGGMGRNHLSWFAAFPDVEIAALCDVDREHLEQAQTELKKLRPESRAQGYADFRKVLERQDIDVVTCATPDHWHSRIAMLAFEAGKDVYGEKPLSYCAAEGRAMLESQRRTKRIFQLGTQIHAGDNYHRVVELLRSGALGEIHTVRLWMTSRSPGLGFPANRNPPEALDWDMWLGPAPMVPYNPARCHFSYRYFLDYSGGVFQDFWCHIADIVFWALEPRGLKSIEARGEPPYDGIADAPGWIEVDYEFEGLKLHWTTVPPAVPGAEGKNLAAFFEGTEGTLLCTYDTREIRLGGQVLQDLDHVPKSIPRSPGHQRNFLDSVKSRSQPESNLEYVRQMTLPLHLGLISYRLRRKLAWDSANERFIGDPAADYLLSRPGRSPWNIG</sequence>
<dbReference type="PANTHER" id="PTHR43818:SF10">
    <property type="entry name" value="NADH-DEPENDENT DEHYDROGENASE-RELATED"/>
    <property type="match status" value="1"/>
</dbReference>
<dbReference type="Pfam" id="PF19051">
    <property type="entry name" value="GFO_IDH_MocA_C2"/>
    <property type="match status" value="1"/>
</dbReference>
<feature type="domain" description="Gfo/Idh/MocA-like oxidoreductase bacterial type C-terminal" evidence="2">
    <location>
        <begin position="206"/>
        <end position="427"/>
    </location>
</feature>
<evidence type="ECO:0000313" key="4">
    <source>
        <dbReference type="Proteomes" id="UP000176992"/>
    </source>
</evidence>
<dbReference type="InterPro" id="IPR050463">
    <property type="entry name" value="Gfo/Idh/MocA_oxidrdct_glycsds"/>
</dbReference>
<feature type="domain" description="Gfo/Idh/MocA-like oxidoreductase N-terminal" evidence="1">
    <location>
        <begin position="38"/>
        <end position="161"/>
    </location>
</feature>
<dbReference type="EMBL" id="MFIV01000011">
    <property type="protein sequence ID" value="OGF99786.1"/>
    <property type="molecule type" value="Genomic_DNA"/>
</dbReference>
<dbReference type="PANTHER" id="PTHR43818">
    <property type="entry name" value="BCDNA.GH03377"/>
    <property type="match status" value="1"/>
</dbReference>
<dbReference type="InterPro" id="IPR006311">
    <property type="entry name" value="TAT_signal"/>
</dbReference>
<evidence type="ECO:0000259" key="2">
    <source>
        <dbReference type="Pfam" id="PF19051"/>
    </source>
</evidence>
<dbReference type="PROSITE" id="PS51318">
    <property type="entry name" value="TAT"/>
    <property type="match status" value="1"/>
</dbReference>
<dbReference type="Pfam" id="PF01408">
    <property type="entry name" value="GFO_IDH_MocA"/>
    <property type="match status" value="1"/>
</dbReference>
<dbReference type="Gene3D" id="3.30.360.10">
    <property type="entry name" value="Dihydrodipicolinate Reductase, domain 2"/>
    <property type="match status" value="1"/>
</dbReference>
<dbReference type="InterPro" id="IPR043906">
    <property type="entry name" value="Gfo/Idh/MocA_OxRdtase_bact_C"/>
</dbReference>
<gene>
    <name evidence="3" type="ORF">A2Z86_03915</name>
</gene>
<reference evidence="3 4" key="1">
    <citation type="journal article" date="2016" name="Nat. Commun.">
        <title>Thousands of microbial genomes shed light on interconnected biogeochemical processes in an aquifer system.</title>
        <authorList>
            <person name="Anantharaman K."/>
            <person name="Brown C.T."/>
            <person name="Hug L.A."/>
            <person name="Sharon I."/>
            <person name="Castelle C.J."/>
            <person name="Probst A.J."/>
            <person name="Thomas B.C."/>
            <person name="Singh A."/>
            <person name="Wilkins M.J."/>
            <person name="Karaoz U."/>
            <person name="Brodie E.L."/>
            <person name="Williams K.H."/>
            <person name="Hubbard S.S."/>
            <person name="Banfield J.F."/>
        </authorList>
    </citation>
    <scope>NUCLEOTIDE SEQUENCE [LARGE SCALE GENOMIC DNA]</scope>
</reference>
<dbReference type="InterPro" id="IPR000683">
    <property type="entry name" value="Gfo/Idh/MocA-like_OxRdtase_N"/>
</dbReference>
<name>A0A1F5YIK2_9BACT</name>
<accession>A0A1F5YIK2</accession>
<evidence type="ECO:0000313" key="3">
    <source>
        <dbReference type="EMBL" id="OGF99786.1"/>
    </source>
</evidence>
<comment type="caution">
    <text evidence="3">The sequence shown here is derived from an EMBL/GenBank/DDBJ whole genome shotgun (WGS) entry which is preliminary data.</text>
</comment>